<accession>A0AAW1N548</accession>
<reference evidence="1 2" key="1">
    <citation type="journal article" date="2024" name="BMC Genomics">
        <title>De novo assembly and annotation of Popillia japonica's genome with initial clues to its potential as an invasive pest.</title>
        <authorList>
            <person name="Cucini C."/>
            <person name="Boschi S."/>
            <person name="Funari R."/>
            <person name="Cardaioli E."/>
            <person name="Iannotti N."/>
            <person name="Marturano G."/>
            <person name="Paoli F."/>
            <person name="Bruttini M."/>
            <person name="Carapelli A."/>
            <person name="Frati F."/>
            <person name="Nardi F."/>
        </authorList>
    </citation>
    <scope>NUCLEOTIDE SEQUENCE [LARGE SCALE GENOMIC DNA]</scope>
    <source>
        <strain evidence="1">DMR45628</strain>
    </source>
</reference>
<sequence>MREHACGRRPRITRSRATEEIASSVLTKIEPVHLTTILADTASSMSPDPNHNELPEDPENIRQIMNGGVHKEAAVAEVLNFHQQRSIKTGGTAEDVQNDFVSAKAAVGEEQQPEDDEKIQEYLQRSDTAVIYAEPVERNTDNEYPKFLKMQQQLP</sequence>
<keyword evidence="2" id="KW-1185">Reference proteome</keyword>
<dbReference type="AlphaFoldDB" id="A0AAW1N548"/>
<evidence type="ECO:0000313" key="2">
    <source>
        <dbReference type="Proteomes" id="UP001458880"/>
    </source>
</evidence>
<organism evidence="1 2">
    <name type="scientific">Popillia japonica</name>
    <name type="common">Japanese beetle</name>
    <dbReference type="NCBI Taxonomy" id="7064"/>
    <lineage>
        <taxon>Eukaryota</taxon>
        <taxon>Metazoa</taxon>
        <taxon>Ecdysozoa</taxon>
        <taxon>Arthropoda</taxon>
        <taxon>Hexapoda</taxon>
        <taxon>Insecta</taxon>
        <taxon>Pterygota</taxon>
        <taxon>Neoptera</taxon>
        <taxon>Endopterygota</taxon>
        <taxon>Coleoptera</taxon>
        <taxon>Polyphaga</taxon>
        <taxon>Scarabaeiformia</taxon>
        <taxon>Scarabaeidae</taxon>
        <taxon>Rutelinae</taxon>
        <taxon>Popillia</taxon>
    </lineage>
</organism>
<proteinExistence type="predicted"/>
<dbReference type="Proteomes" id="UP001458880">
    <property type="component" value="Unassembled WGS sequence"/>
</dbReference>
<name>A0AAW1N548_POPJA</name>
<protein>
    <submittedName>
        <fullName evidence="1">Uncharacterized protein</fullName>
    </submittedName>
</protein>
<gene>
    <name evidence="1" type="ORF">QE152_g1818</name>
</gene>
<evidence type="ECO:0000313" key="1">
    <source>
        <dbReference type="EMBL" id="KAK9753696.1"/>
    </source>
</evidence>
<comment type="caution">
    <text evidence="1">The sequence shown here is derived from an EMBL/GenBank/DDBJ whole genome shotgun (WGS) entry which is preliminary data.</text>
</comment>
<dbReference type="EMBL" id="JASPKY010000011">
    <property type="protein sequence ID" value="KAK9753696.1"/>
    <property type="molecule type" value="Genomic_DNA"/>
</dbReference>